<dbReference type="InterPro" id="IPR036388">
    <property type="entry name" value="WH-like_DNA-bd_sf"/>
</dbReference>
<dbReference type="SUPFAM" id="SSF46785">
    <property type="entry name" value="Winged helix' DNA-binding domain"/>
    <property type="match status" value="1"/>
</dbReference>
<comment type="caution">
    <text evidence="1">The sequence shown here is derived from an EMBL/GenBank/DDBJ whole genome shotgun (WGS) entry which is preliminary data.</text>
</comment>
<dbReference type="RefSeq" id="WP_253358353.1">
    <property type="nucleotide sequence ID" value="NZ_JAIULA010000001.1"/>
</dbReference>
<evidence type="ECO:0000313" key="1">
    <source>
        <dbReference type="EMBL" id="MCP0885729.1"/>
    </source>
</evidence>
<accession>A0A9X2FH54</accession>
<keyword evidence="2" id="KW-1185">Reference proteome</keyword>
<dbReference type="Proteomes" id="UP001139006">
    <property type="component" value="Unassembled WGS sequence"/>
</dbReference>
<sequence length="126" mass="14961">MKDDTDNFNEEFYENIKRVFLIKKLISKRVRIPFSGALLTKNEVLILFLLYISKDHRNDVQELINILDLSKSQFSKLTKSLRDKKMIITEYNQENKNFLVLQLTKAGETLLKEQYQELTSVKKLIF</sequence>
<organism evidence="1 2">
    <name type="scientific">Ligilactobacillus ubinensis</name>
    <dbReference type="NCBI Taxonomy" id="2876789"/>
    <lineage>
        <taxon>Bacteria</taxon>
        <taxon>Bacillati</taxon>
        <taxon>Bacillota</taxon>
        <taxon>Bacilli</taxon>
        <taxon>Lactobacillales</taxon>
        <taxon>Lactobacillaceae</taxon>
        <taxon>Ligilactobacillus</taxon>
    </lineage>
</organism>
<dbReference type="InterPro" id="IPR036390">
    <property type="entry name" value="WH_DNA-bd_sf"/>
</dbReference>
<dbReference type="Gene3D" id="1.10.10.10">
    <property type="entry name" value="Winged helix-like DNA-binding domain superfamily/Winged helix DNA-binding domain"/>
    <property type="match status" value="1"/>
</dbReference>
<name>A0A9X2FH54_9LACO</name>
<dbReference type="EMBL" id="JAIULA010000001">
    <property type="protein sequence ID" value="MCP0885729.1"/>
    <property type="molecule type" value="Genomic_DNA"/>
</dbReference>
<evidence type="ECO:0000313" key="2">
    <source>
        <dbReference type="Proteomes" id="UP001139006"/>
    </source>
</evidence>
<reference evidence="1 2" key="1">
    <citation type="journal article" date="2023" name="Int. J. Syst. Evol. Microbiol.">
        <title>Ligilactobacillus ubinensis sp. nov., a novel species isolated from the wild ferment of a durian fruit (Durio zibethinus).</title>
        <authorList>
            <person name="Heng Y.C."/>
            <person name="Menon N."/>
            <person name="Chen B."/>
            <person name="Loo B.Z.L."/>
            <person name="Wong G.W.J."/>
            <person name="Lim A.C.H."/>
            <person name="Silvaraju S."/>
            <person name="Kittelmann S."/>
        </authorList>
    </citation>
    <scope>NUCLEOTIDE SEQUENCE [LARGE SCALE GENOMIC DNA]</scope>
    <source>
        <strain evidence="1 2">WILCCON 0076</strain>
    </source>
</reference>
<proteinExistence type="predicted"/>
<dbReference type="AlphaFoldDB" id="A0A9X2FH54"/>
<gene>
    <name evidence="1" type="ORF">LB941_00085</name>
</gene>
<protein>
    <submittedName>
        <fullName evidence="1">MarR family winged helix-turn-helix transcriptional regulator</fullName>
    </submittedName>
</protein>